<dbReference type="PANTHER" id="PTHR30576">
    <property type="entry name" value="COLANIC BIOSYNTHESIS UDP-GLUCOSE LIPID CARRIER TRANSFERASE"/>
    <property type="match status" value="1"/>
</dbReference>
<dbReference type="InterPro" id="IPR017475">
    <property type="entry name" value="EPS_sugar_tfrase"/>
</dbReference>
<evidence type="ECO:0000313" key="9">
    <source>
        <dbReference type="EMBL" id="GAA4485913.1"/>
    </source>
</evidence>
<comment type="caution">
    <text evidence="9">The sequence shown here is derived from an EMBL/GenBank/DDBJ whole genome shotgun (WGS) entry which is preliminary data.</text>
</comment>
<dbReference type="Pfam" id="PF13727">
    <property type="entry name" value="CoA_binding_3"/>
    <property type="match status" value="1"/>
</dbReference>
<dbReference type="InterPro" id="IPR003362">
    <property type="entry name" value="Bact_transf"/>
</dbReference>
<reference evidence="10" key="1">
    <citation type="journal article" date="2019" name="Int. J. Syst. Evol. Microbiol.">
        <title>The Global Catalogue of Microorganisms (GCM) 10K type strain sequencing project: providing services to taxonomists for standard genome sequencing and annotation.</title>
        <authorList>
            <consortium name="The Broad Institute Genomics Platform"/>
            <consortium name="The Broad Institute Genome Sequencing Center for Infectious Disease"/>
            <person name="Wu L."/>
            <person name="Ma J."/>
        </authorList>
    </citation>
    <scope>NUCLEOTIDE SEQUENCE [LARGE SCALE GENOMIC DNA]</scope>
    <source>
        <strain evidence="10">JCM 17839</strain>
    </source>
</reference>
<feature type="transmembrane region" description="Helical" evidence="7">
    <location>
        <begin position="25"/>
        <end position="44"/>
    </location>
</feature>
<gene>
    <name evidence="9" type="ORF">GCM10023171_20990</name>
</gene>
<evidence type="ECO:0000256" key="7">
    <source>
        <dbReference type="SAM" id="Phobius"/>
    </source>
</evidence>
<dbReference type="PANTHER" id="PTHR30576:SF10">
    <property type="entry name" value="SLL5057 PROTEIN"/>
    <property type="match status" value="1"/>
</dbReference>
<keyword evidence="10" id="KW-1185">Reference proteome</keyword>
<feature type="transmembrane region" description="Helical" evidence="7">
    <location>
        <begin position="103"/>
        <end position="120"/>
    </location>
</feature>
<protein>
    <submittedName>
        <fullName evidence="9">Sugar transferase</fullName>
    </submittedName>
</protein>
<dbReference type="GO" id="GO:0016740">
    <property type="term" value="F:transferase activity"/>
    <property type="evidence" value="ECO:0007669"/>
    <property type="project" value="UniProtKB-KW"/>
</dbReference>
<organism evidence="9 10">
    <name type="scientific">Microbacterium panaciterrae</name>
    <dbReference type="NCBI Taxonomy" id="985759"/>
    <lineage>
        <taxon>Bacteria</taxon>
        <taxon>Bacillati</taxon>
        <taxon>Actinomycetota</taxon>
        <taxon>Actinomycetes</taxon>
        <taxon>Micrococcales</taxon>
        <taxon>Microbacteriaceae</taxon>
        <taxon>Microbacterium</taxon>
    </lineage>
</organism>
<feature type="transmembrane region" description="Helical" evidence="7">
    <location>
        <begin position="64"/>
        <end position="82"/>
    </location>
</feature>
<comment type="subcellular location">
    <subcellularLocation>
        <location evidence="1">Membrane</location>
        <topology evidence="1">Multi-pass membrane protein</topology>
    </subcellularLocation>
</comment>
<keyword evidence="4 7" id="KW-0812">Transmembrane</keyword>
<evidence type="ECO:0000256" key="6">
    <source>
        <dbReference type="ARBA" id="ARBA00023136"/>
    </source>
</evidence>
<name>A0ABP8PEL4_9MICO</name>
<dbReference type="RefSeq" id="WP_345186748.1">
    <property type="nucleotide sequence ID" value="NZ_BAABGP010000014.1"/>
</dbReference>
<keyword evidence="5 7" id="KW-1133">Transmembrane helix</keyword>
<dbReference type="Pfam" id="PF02397">
    <property type="entry name" value="Bac_transf"/>
    <property type="match status" value="1"/>
</dbReference>
<evidence type="ECO:0000256" key="4">
    <source>
        <dbReference type="ARBA" id="ARBA00022692"/>
    </source>
</evidence>
<accession>A0ABP8PEL4</accession>
<comment type="similarity">
    <text evidence="2">Belongs to the bacterial sugar transferase family.</text>
</comment>
<dbReference type="NCBIfam" id="TIGR03025">
    <property type="entry name" value="EPS_sugtrans"/>
    <property type="match status" value="1"/>
</dbReference>
<feature type="transmembrane region" description="Helical" evidence="7">
    <location>
        <begin position="298"/>
        <end position="317"/>
    </location>
</feature>
<evidence type="ECO:0000256" key="5">
    <source>
        <dbReference type="ARBA" id="ARBA00022989"/>
    </source>
</evidence>
<evidence type="ECO:0000256" key="1">
    <source>
        <dbReference type="ARBA" id="ARBA00004141"/>
    </source>
</evidence>
<evidence type="ECO:0000256" key="2">
    <source>
        <dbReference type="ARBA" id="ARBA00006464"/>
    </source>
</evidence>
<evidence type="ECO:0000259" key="8">
    <source>
        <dbReference type="Pfam" id="PF02397"/>
    </source>
</evidence>
<feature type="transmembrane region" description="Helical" evidence="7">
    <location>
        <begin position="126"/>
        <end position="145"/>
    </location>
</feature>
<feature type="domain" description="Bacterial sugar transferase" evidence="8">
    <location>
        <begin position="293"/>
        <end position="479"/>
    </location>
</feature>
<evidence type="ECO:0000256" key="3">
    <source>
        <dbReference type="ARBA" id="ARBA00022679"/>
    </source>
</evidence>
<keyword evidence="3 9" id="KW-0808">Transferase</keyword>
<dbReference type="Proteomes" id="UP001500731">
    <property type="component" value="Unassembled WGS sequence"/>
</dbReference>
<keyword evidence="6 7" id="KW-0472">Membrane</keyword>
<proteinExistence type="inferred from homology"/>
<sequence>MSGKVDALATAHTVNLWRHAYAKRLSVTDAFVVCAAVAIAQFARFGLGDSRVVGLSFLRAEFEYSMFSVALIVVWLLALRLSGSRNAKLIGGGSLEYKRVADATVRLFGVLAILAFGFQLQLARGYVLVAFPIGLAFLFLGRWVWRSWLLRQRHEGRYTHHAVILGEREKSRSVGASILREPGLGVQLLGAVTEYGRDQDLLPGVPVLAGFDNAIEAVLASGADTVVFSGSDRFTPEALQEFGWELEEAKIELLVAPALTGIAGPRLHSSPTPGLPLIQVDYPTFEGMKYVAKRTFDVITSVIALVVLSPVFAILALRVRQDGGHAIFRQQRIGSDGRRFEMLKFRTMVVNAEDQLPGLLDRSDGNGTLFKMKNDPRVTPVGRALRRHSLDELPQLINVLQGNMSLVGPRPPLIIEAERYDYRMQRRFLVRPGITGLWQVNGRSDLSWDDSVRLDLFYVENWSLTGDLIILWRTLRVVFTGAGAY</sequence>
<evidence type="ECO:0000313" key="10">
    <source>
        <dbReference type="Proteomes" id="UP001500731"/>
    </source>
</evidence>
<dbReference type="EMBL" id="BAABGP010000014">
    <property type="protein sequence ID" value="GAA4485913.1"/>
    <property type="molecule type" value="Genomic_DNA"/>
</dbReference>